<reference evidence="2" key="1">
    <citation type="submission" date="2017-05" db="EMBL/GenBank/DDBJ databases">
        <authorList>
            <person name="Macchi M."/>
            <person name="Festa S."/>
            <person name="Coppotelli B.M."/>
            <person name="Morelli I.S."/>
        </authorList>
    </citation>
    <scope>NUCLEOTIDE SEQUENCE [LARGE SCALE GENOMIC DNA]</scope>
    <source>
        <strain evidence="2">I</strain>
    </source>
</reference>
<organism evidence="1 2">
    <name type="scientific">Inquilinus limosus</name>
    <dbReference type="NCBI Taxonomy" id="171674"/>
    <lineage>
        <taxon>Bacteria</taxon>
        <taxon>Pseudomonadati</taxon>
        <taxon>Pseudomonadota</taxon>
        <taxon>Alphaproteobacteria</taxon>
        <taxon>Rhodospirillales</taxon>
        <taxon>Rhodospirillaceae</taxon>
        <taxon>Inquilinus</taxon>
    </lineage>
</organism>
<dbReference type="OrthoDB" id="9898623at2"/>
<dbReference type="Proteomes" id="UP000196655">
    <property type="component" value="Unassembled WGS sequence"/>
</dbReference>
<sequence>MAVLTEVVMYRARPGAPAKTVVTVSDATGPVITGGYGIDTVPPPAPKAAACPIAMASSRRSS</sequence>
<comment type="caution">
    <text evidence="1">The sequence shown here is derived from an EMBL/GenBank/DDBJ whole genome shotgun (WGS) entry which is preliminary data.</text>
</comment>
<gene>
    <name evidence="1" type="ORF">BWR60_30655</name>
</gene>
<dbReference type="EMBL" id="NHON01000099">
    <property type="protein sequence ID" value="OWJ62014.1"/>
    <property type="molecule type" value="Genomic_DNA"/>
</dbReference>
<proteinExistence type="predicted"/>
<dbReference type="RefSeq" id="WP_088156195.1">
    <property type="nucleotide sequence ID" value="NZ_NHON01000099.1"/>
</dbReference>
<evidence type="ECO:0000313" key="1">
    <source>
        <dbReference type="EMBL" id="OWJ62014.1"/>
    </source>
</evidence>
<accession>A0A211ZA45</accession>
<evidence type="ECO:0000313" key="2">
    <source>
        <dbReference type="Proteomes" id="UP000196655"/>
    </source>
</evidence>
<protein>
    <submittedName>
        <fullName evidence="1">Uncharacterized protein</fullName>
    </submittedName>
</protein>
<dbReference type="STRING" id="1122125.GCA_000423185_05230"/>
<name>A0A211ZA45_9PROT</name>
<dbReference type="AlphaFoldDB" id="A0A211ZA45"/>
<keyword evidence="2" id="KW-1185">Reference proteome</keyword>